<dbReference type="Proteomes" id="UP000064893">
    <property type="component" value="Chromosome"/>
</dbReference>
<evidence type="ECO:0000313" key="3">
    <source>
        <dbReference type="EMBL" id="ALO14117.1"/>
    </source>
</evidence>
<dbReference type="InterPro" id="IPR002656">
    <property type="entry name" value="Acyl_transf_3_dom"/>
</dbReference>
<feature type="transmembrane region" description="Helical" evidence="1">
    <location>
        <begin position="234"/>
        <end position="251"/>
    </location>
</feature>
<feature type="domain" description="Acyltransferase 3" evidence="2">
    <location>
        <begin position="14"/>
        <end position="315"/>
    </location>
</feature>
<accession>A0A0S2HVU8</accession>
<dbReference type="GO" id="GO:0016020">
    <property type="term" value="C:membrane"/>
    <property type="evidence" value="ECO:0007669"/>
    <property type="project" value="TreeGrafter"/>
</dbReference>
<feature type="transmembrane region" description="Helical" evidence="1">
    <location>
        <begin position="45"/>
        <end position="63"/>
    </location>
</feature>
<keyword evidence="4" id="KW-1185">Reference proteome</keyword>
<dbReference type="GO" id="GO:0000271">
    <property type="term" value="P:polysaccharide biosynthetic process"/>
    <property type="evidence" value="ECO:0007669"/>
    <property type="project" value="TreeGrafter"/>
</dbReference>
<keyword evidence="1" id="KW-1133">Transmembrane helix</keyword>
<evidence type="ECO:0000256" key="1">
    <source>
        <dbReference type="SAM" id="Phobius"/>
    </source>
</evidence>
<feature type="transmembrane region" description="Helical" evidence="1">
    <location>
        <begin position="159"/>
        <end position="177"/>
    </location>
</feature>
<reference evidence="3 4" key="1">
    <citation type="submission" date="2015-11" db="EMBL/GenBank/DDBJ databases">
        <title>Description and complete genome sequence of a novel strain predominating in hypersaline microbial mats and representing a new family of the Bacteriodetes phylum.</title>
        <authorList>
            <person name="Spring S."/>
            <person name="Bunk B."/>
            <person name="Sproer C."/>
            <person name="Klenk H.-P."/>
        </authorList>
    </citation>
    <scope>NUCLEOTIDE SEQUENCE [LARGE SCALE GENOMIC DNA]</scope>
    <source>
        <strain evidence="3 4">L21-Spi-D4</strain>
    </source>
</reference>
<dbReference type="STRING" id="1307839.L21SP5_00438"/>
<feature type="transmembrane region" description="Helical" evidence="1">
    <location>
        <begin position="84"/>
        <end position="109"/>
    </location>
</feature>
<dbReference type="KEGG" id="blq:L21SP5_00438"/>
<dbReference type="EC" id="2.3.1.-" evidence="3"/>
<proteinExistence type="predicted"/>
<gene>
    <name evidence="3" type="primary">oatA</name>
    <name evidence="3" type="ORF">L21SP5_00438</name>
</gene>
<feature type="transmembrane region" description="Helical" evidence="1">
    <location>
        <begin position="297"/>
        <end position="318"/>
    </location>
</feature>
<evidence type="ECO:0000259" key="2">
    <source>
        <dbReference type="Pfam" id="PF01757"/>
    </source>
</evidence>
<dbReference type="GO" id="GO:0016747">
    <property type="term" value="F:acyltransferase activity, transferring groups other than amino-acyl groups"/>
    <property type="evidence" value="ECO:0007669"/>
    <property type="project" value="InterPro"/>
</dbReference>
<dbReference type="Pfam" id="PF01757">
    <property type="entry name" value="Acyl_transf_3"/>
    <property type="match status" value="1"/>
</dbReference>
<dbReference type="PANTHER" id="PTHR23028:SF53">
    <property type="entry name" value="ACYL_TRANSF_3 DOMAIN-CONTAINING PROTEIN"/>
    <property type="match status" value="1"/>
</dbReference>
<dbReference type="InterPro" id="IPR050879">
    <property type="entry name" value="Acyltransferase_3"/>
</dbReference>
<sequence length="338" mass="39588">MQTNTTILNEKRIAGLDTLRILAFLAIFFFHSAPGLIYGYGRVDFFFVLSAFLLTLLTLNELHNTDSFSKINFFWRRALRIFPLYFLVLLALLVILPSVASYLNISISLPENKWMYWLFLANYEHSDTLFALKLLWSVSVQEQFYLLFLFIAFAFKRHLWTFVGLITTIYIVFMLWAESQNMSTYGHTITHFANYAAGIAGAYLYYHKQYSLRLTGLIFITSGISLFFETPVIIYHVQLSVCFITLILLFTKWAPRVEHNPIFKISENLGKYTYGLYIFSGITITIGQKFLSEWNQIIVVLAELALTFILAYLSYHLYEKQFLKLKQYFRKQRNLTSQ</sequence>
<feature type="transmembrane region" description="Helical" evidence="1">
    <location>
        <begin position="129"/>
        <end position="152"/>
    </location>
</feature>
<dbReference type="EMBL" id="CP013118">
    <property type="protein sequence ID" value="ALO14117.1"/>
    <property type="molecule type" value="Genomic_DNA"/>
</dbReference>
<protein>
    <submittedName>
        <fullName evidence="3">O-acetyltransferase OatA</fullName>
        <ecNumber evidence="3">2.3.1.-</ecNumber>
    </submittedName>
</protein>
<keyword evidence="1" id="KW-0472">Membrane</keyword>
<name>A0A0S2HVU8_9BACT</name>
<evidence type="ECO:0000313" key="4">
    <source>
        <dbReference type="Proteomes" id="UP000064893"/>
    </source>
</evidence>
<feature type="transmembrane region" description="Helical" evidence="1">
    <location>
        <begin position="211"/>
        <end position="228"/>
    </location>
</feature>
<feature type="transmembrane region" description="Helical" evidence="1">
    <location>
        <begin position="21"/>
        <end position="39"/>
    </location>
</feature>
<feature type="transmembrane region" description="Helical" evidence="1">
    <location>
        <begin position="189"/>
        <end position="206"/>
    </location>
</feature>
<keyword evidence="3" id="KW-0012">Acyltransferase</keyword>
<keyword evidence="3" id="KW-0808">Transferase</keyword>
<organism evidence="3 4">
    <name type="scientific">Salinivirga cyanobacteriivorans</name>
    <dbReference type="NCBI Taxonomy" id="1307839"/>
    <lineage>
        <taxon>Bacteria</taxon>
        <taxon>Pseudomonadati</taxon>
        <taxon>Bacteroidota</taxon>
        <taxon>Bacteroidia</taxon>
        <taxon>Bacteroidales</taxon>
        <taxon>Salinivirgaceae</taxon>
        <taxon>Salinivirga</taxon>
    </lineage>
</organism>
<dbReference type="AlphaFoldDB" id="A0A0S2HVU8"/>
<feature type="transmembrane region" description="Helical" evidence="1">
    <location>
        <begin position="272"/>
        <end position="291"/>
    </location>
</feature>
<dbReference type="PANTHER" id="PTHR23028">
    <property type="entry name" value="ACETYLTRANSFERASE"/>
    <property type="match status" value="1"/>
</dbReference>
<keyword evidence="1" id="KW-0812">Transmembrane</keyword>